<proteinExistence type="predicted"/>
<gene>
    <name evidence="1" type="ORF">HJG40_07070</name>
</gene>
<evidence type="ECO:0008006" key="3">
    <source>
        <dbReference type="Google" id="ProtNLM"/>
    </source>
</evidence>
<accession>A0ABS5ZPM1</accession>
<evidence type="ECO:0000313" key="2">
    <source>
        <dbReference type="Proteomes" id="UP001197028"/>
    </source>
</evidence>
<protein>
    <recommendedName>
        <fullName evidence="3">Transposase</fullName>
    </recommendedName>
</protein>
<organism evidence="1 2">
    <name type="scientific">Acidithiobacillus concretivorus</name>
    <dbReference type="NCBI Taxonomy" id="3063952"/>
    <lineage>
        <taxon>Bacteria</taxon>
        <taxon>Pseudomonadati</taxon>
        <taxon>Pseudomonadota</taxon>
        <taxon>Acidithiobacillia</taxon>
        <taxon>Acidithiobacillales</taxon>
        <taxon>Acidithiobacillaceae</taxon>
        <taxon>Acidithiobacillus</taxon>
    </lineage>
</organism>
<keyword evidence="2" id="KW-1185">Reference proteome</keyword>
<dbReference type="RefSeq" id="WP_215863527.1">
    <property type="nucleotide sequence ID" value="NZ_JABELD010000051.1"/>
</dbReference>
<dbReference type="Proteomes" id="UP001197028">
    <property type="component" value="Unassembled WGS sequence"/>
</dbReference>
<reference evidence="1 2" key="1">
    <citation type="journal article" date="2021" name="ISME J.">
        <title>Genomic evolution of the class Acidithiobacillia: deep-branching Proteobacteria living in extreme acidic conditions.</title>
        <authorList>
            <person name="Moya-Beltran A."/>
            <person name="Beard S."/>
            <person name="Rojas-Villalobos C."/>
            <person name="Issotta F."/>
            <person name="Gallardo Y."/>
            <person name="Ulloa R."/>
            <person name="Giaveno A."/>
            <person name="Degli Esposti M."/>
            <person name="Johnson D.B."/>
            <person name="Quatrini R."/>
        </authorList>
    </citation>
    <scope>NUCLEOTIDE SEQUENCE [LARGE SCALE GENOMIC DNA]</scope>
    <source>
        <strain evidence="1 2">ATCC 19703</strain>
    </source>
</reference>
<name>A0ABS5ZPM1_9PROT</name>
<comment type="caution">
    <text evidence="1">The sequence shown here is derived from an EMBL/GenBank/DDBJ whole genome shotgun (WGS) entry which is preliminary data.</text>
</comment>
<evidence type="ECO:0000313" key="1">
    <source>
        <dbReference type="EMBL" id="MBU2738556.1"/>
    </source>
</evidence>
<sequence>MHRTYKYKAWIVSPDEEVALEAAQRVFYEFEKAAHLDEIVAARNHVYESLADLWTPNRQDPIRWLQTEQRRVMARRKKSKPLKTLEERKKTGDKGVIFGVFHTRAVQKNWKEVIEHSQKKGNTVLVTTNLVGEKHGHPVYEVQMPLWMDREKEPMKFRFIMHRPFPDDGTIYRFFLVAWPKIRRGKRIGCRWEMGVRVEMPEPEQRQPRRVGTWQPRWHAEPDGRVLVGELHIEYLDRTSKVIPYHLPAGVISRARKAHHLSITGADTEIYHHFVNWRQDQYFKIAKDITHRVDLIKAINANTNLATRDDQPQYRAFVSSGKLSAMIVATCRREGLIISR</sequence>
<dbReference type="EMBL" id="JABELD010000051">
    <property type="protein sequence ID" value="MBU2738556.1"/>
    <property type="molecule type" value="Genomic_DNA"/>
</dbReference>